<feature type="compositionally biased region" description="Low complexity" evidence="1">
    <location>
        <begin position="458"/>
        <end position="467"/>
    </location>
</feature>
<dbReference type="EMBL" id="JACTAM010000019">
    <property type="protein sequence ID" value="KAI2652637.1"/>
    <property type="molecule type" value="Genomic_DNA"/>
</dbReference>
<dbReference type="Proteomes" id="UP000830375">
    <property type="component" value="Unassembled WGS sequence"/>
</dbReference>
<feature type="compositionally biased region" description="Low complexity" evidence="1">
    <location>
        <begin position="234"/>
        <end position="252"/>
    </location>
</feature>
<feature type="domain" description="NID" evidence="2">
    <location>
        <begin position="6"/>
        <end position="40"/>
    </location>
</feature>
<feature type="compositionally biased region" description="Basic and acidic residues" evidence="1">
    <location>
        <begin position="468"/>
        <end position="484"/>
    </location>
</feature>
<evidence type="ECO:0000259" key="2">
    <source>
        <dbReference type="Pfam" id="PF07292"/>
    </source>
</evidence>
<feature type="region of interest" description="Disordered" evidence="1">
    <location>
        <begin position="408"/>
        <end position="541"/>
    </location>
</feature>
<evidence type="ECO:0000256" key="1">
    <source>
        <dbReference type="SAM" id="MobiDB-lite"/>
    </source>
</evidence>
<keyword evidence="4" id="KW-1185">Reference proteome</keyword>
<protein>
    <submittedName>
        <fullName evidence="3">RNA-binding protein 43</fullName>
    </submittedName>
</protein>
<evidence type="ECO:0000313" key="4">
    <source>
        <dbReference type="Proteomes" id="UP000830375"/>
    </source>
</evidence>
<proteinExistence type="predicted"/>
<dbReference type="PANTHER" id="PTHR15225:SF8">
    <property type="entry name" value="RNA-BINDING PROTEIN 43"/>
    <property type="match status" value="1"/>
</dbReference>
<feature type="compositionally biased region" description="Basic residues" evidence="1">
    <location>
        <begin position="408"/>
        <end position="418"/>
    </location>
</feature>
<organism evidence="3 4">
    <name type="scientific">Labeo rohita</name>
    <name type="common">Indian major carp</name>
    <name type="synonym">Cyprinus rohita</name>
    <dbReference type="NCBI Taxonomy" id="84645"/>
    <lineage>
        <taxon>Eukaryota</taxon>
        <taxon>Metazoa</taxon>
        <taxon>Chordata</taxon>
        <taxon>Craniata</taxon>
        <taxon>Vertebrata</taxon>
        <taxon>Euteleostomi</taxon>
        <taxon>Actinopterygii</taxon>
        <taxon>Neopterygii</taxon>
        <taxon>Teleostei</taxon>
        <taxon>Ostariophysi</taxon>
        <taxon>Cypriniformes</taxon>
        <taxon>Cyprinidae</taxon>
        <taxon>Labeoninae</taxon>
        <taxon>Labeonini</taxon>
        <taxon>Labeo</taxon>
    </lineage>
</organism>
<dbReference type="InterPro" id="IPR009909">
    <property type="entry name" value="Nmi/IFP35_dom"/>
</dbReference>
<reference evidence="3 4" key="1">
    <citation type="submission" date="2022-01" db="EMBL/GenBank/DDBJ databases">
        <title>A high-quality chromosome-level genome assembly of rohu carp, Labeo rohita.</title>
        <authorList>
            <person name="Arick M.A. II"/>
            <person name="Hsu C.-Y."/>
            <person name="Magbanua Z."/>
            <person name="Pechanova O."/>
            <person name="Grover C."/>
            <person name="Miller E."/>
            <person name="Thrash A."/>
            <person name="Ezzel L."/>
            <person name="Alam S."/>
            <person name="Benzie J."/>
            <person name="Hamilton M."/>
            <person name="Karsi A."/>
            <person name="Lawrence M.L."/>
            <person name="Peterson D.G."/>
        </authorList>
    </citation>
    <scope>NUCLEOTIDE SEQUENCE [LARGE SCALE GENOMIC DNA]</scope>
    <source>
        <strain evidence="4">BAU-BD-2019</strain>
        <tissue evidence="3">Blood</tissue>
    </source>
</reference>
<dbReference type="Gene3D" id="3.30.70.330">
    <property type="match status" value="1"/>
</dbReference>
<dbReference type="InterPro" id="IPR012677">
    <property type="entry name" value="Nucleotide-bd_a/b_plait_sf"/>
</dbReference>
<comment type="caution">
    <text evidence="3">The sequence shown here is derived from an EMBL/GenBank/DDBJ whole genome shotgun (WGS) entry which is preliminary data.</text>
</comment>
<feature type="compositionally biased region" description="Polar residues" evidence="1">
    <location>
        <begin position="486"/>
        <end position="503"/>
    </location>
</feature>
<feature type="region of interest" description="Disordered" evidence="1">
    <location>
        <begin position="177"/>
        <end position="220"/>
    </location>
</feature>
<evidence type="ECO:0000313" key="3">
    <source>
        <dbReference type="EMBL" id="KAI2652637.1"/>
    </source>
</evidence>
<accession>A0ABQ8LPQ0</accession>
<dbReference type="PANTHER" id="PTHR15225">
    <property type="entry name" value="INTERFERON-INDUCED PROTEIN 35/NMI N-MYC/STAT INTERACTING PROTEIN"/>
    <property type="match status" value="1"/>
</dbReference>
<gene>
    <name evidence="3" type="ORF">H4Q32_005889</name>
</gene>
<dbReference type="Pfam" id="PF07292">
    <property type="entry name" value="NID"/>
    <property type="match status" value="1"/>
</dbReference>
<name>A0ABQ8LPQ0_LABRO</name>
<sequence length="558" mass="63346">MDVKGMVIEVNGLPDVYLSDKMIDKLTMHFLKPSNYGGEVLIVIYPTSEKGQAYVVFESEEVPGVLEHNHVLELDSRFYPLNVKKMHQPKLDMPAEAVLDVRMFSSQKRVRKILHNHGFQVTEISPGQLRLEGTFLNLKRIRPQLMKLLVLSLQETHQQRTPTYYTNGYSSDSVLRTSDYESRSHSSSRHSHNNGQSKYAVGGRPPSGINSRSPESSNRQSLMQVAFPLDVSLSADSSFSSPSRSYEDSSTSTRRRNPSSPRKTEDSFPVDPYMWEYIMHFKKDFVEKIESDHHTHINHADDSGVVMVKLWGGSFKEAGKELREFVQKISSSLRTQEIDLNKHDISQRRLIAKNASSFQKIYNVLIRQEDNIIKVVGSSKDSYEAKEKLLGQEVGNALPRHFTMNILRRSKSLPRQKTRTREENLDFVGNPDVLPSQKTKTTDKNPDLGQSPDALYATTVSSSSASHSRTDSQLQREVEQERGRTATKSTAQRGRAQSTSQLQNKNKNKVKQELPTYDQQDLPSSHEVQTSKQKPKIKASLTPVNNFLHKIKSSPFSK</sequence>
<feature type="region of interest" description="Disordered" evidence="1">
    <location>
        <begin position="234"/>
        <end position="266"/>
    </location>
</feature>
<feature type="compositionally biased region" description="Polar residues" evidence="1">
    <location>
        <begin position="517"/>
        <end position="532"/>
    </location>
</feature>
<feature type="compositionally biased region" description="Polar residues" evidence="1">
    <location>
        <begin position="208"/>
        <end position="220"/>
    </location>
</feature>